<dbReference type="SUPFAM" id="SSF55729">
    <property type="entry name" value="Acyl-CoA N-acyltransferases (Nat)"/>
    <property type="match status" value="1"/>
</dbReference>
<keyword evidence="2 5" id="KW-0012">Acyltransferase</keyword>
<keyword evidence="1 5" id="KW-0808">Transferase</keyword>
<dbReference type="RefSeq" id="WP_209679757.1">
    <property type="nucleotide sequence ID" value="NZ_JAGIOI010000001.1"/>
</dbReference>
<accession>A0ABS4YWJ4</accession>
<reference evidence="5 6" key="1">
    <citation type="submission" date="2021-03" db="EMBL/GenBank/DDBJ databases">
        <title>Sequencing the genomes of 1000 actinobacteria strains.</title>
        <authorList>
            <person name="Klenk H.-P."/>
        </authorList>
    </citation>
    <scope>NUCLEOTIDE SEQUENCE [LARGE SCALE GENOMIC DNA]</scope>
    <source>
        <strain evidence="5 6">DSM 16005</strain>
    </source>
</reference>
<keyword evidence="6" id="KW-1185">Reference proteome</keyword>
<sequence length="172" mass="18700">MATTRLLELADVAELTELLRRNREFLRPWDPVRTDEFFTEPAQLGIARTLLDAHDAGTAVPLVILTREGGLAGRLNLNGVVRGVLQSAAMGYWVGEAFNGSGLATAAVAEAVELAAGGLGLHRLQAETLLHNSASQRVLAKNGFSRYGLAPKYLKIAGQWQDHLMFQRLLEP</sequence>
<evidence type="ECO:0000313" key="5">
    <source>
        <dbReference type="EMBL" id="MBP2412965.1"/>
    </source>
</evidence>
<dbReference type="InterPro" id="IPR000182">
    <property type="entry name" value="GNAT_dom"/>
</dbReference>
<proteinExistence type="inferred from homology"/>
<evidence type="ECO:0000256" key="3">
    <source>
        <dbReference type="ARBA" id="ARBA00038502"/>
    </source>
</evidence>
<dbReference type="EC" id="2.3.1.267" evidence="5"/>
<name>A0ABS4YWJ4_9MICC</name>
<evidence type="ECO:0000256" key="2">
    <source>
        <dbReference type="ARBA" id="ARBA00023315"/>
    </source>
</evidence>
<evidence type="ECO:0000256" key="1">
    <source>
        <dbReference type="ARBA" id="ARBA00022679"/>
    </source>
</evidence>
<dbReference type="Pfam" id="PF13302">
    <property type="entry name" value="Acetyltransf_3"/>
    <property type="match status" value="1"/>
</dbReference>
<dbReference type="Gene3D" id="3.40.630.30">
    <property type="match status" value="1"/>
</dbReference>
<dbReference type="PANTHER" id="PTHR43792:SF8">
    <property type="entry name" value="[RIBOSOMAL PROTEIN US5]-ALANINE N-ACETYLTRANSFERASE"/>
    <property type="match status" value="1"/>
</dbReference>
<dbReference type="InterPro" id="IPR051531">
    <property type="entry name" value="N-acetyltransferase"/>
</dbReference>
<evidence type="ECO:0000313" key="6">
    <source>
        <dbReference type="Proteomes" id="UP000711614"/>
    </source>
</evidence>
<comment type="similarity">
    <text evidence="3">Belongs to the acetyltransferase family. RimJ subfamily.</text>
</comment>
<protein>
    <submittedName>
        <fullName evidence="5">Ribosomal-protein-alanine N-acetyltransferase</fullName>
        <ecNumber evidence="5">2.3.1.267</ecNumber>
    </submittedName>
</protein>
<dbReference type="InterPro" id="IPR016181">
    <property type="entry name" value="Acyl_CoA_acyltransferase"/>
</dbReference>
<dbReference type="EMBL" id="JAGIOI010000001">
    <property type="protein sequence ID" value="MBP2412965.1"/>
    <property type="molecule type" value="Genomic_DNA"/>
</dbReference>
<feature type="domain" description="N-acetyltransferase" evidence="4">
    <location>
        <begin position="2"/>
        <end position="171"/>
    </location>
</feature>
<dbReference type="Proteomes" id="UP000711614">
    <property type="component" value="Unassembled WGS sequence"/>
</dbReference>
<evidence type="ECO:0000259" key="4">
    <source>
        <dbReference type="PROSITE" id="PS51186"/>
    </source>
</evidence>
<gene>
    <name evidence="5" type="ORF">JOF48_001764</name>
</gene>
<organism evidence="5 6">
    <name type="scientific">Arthrobacter stackebrandtii</name>
    <dbReference type="NCBI Taxonomy" id="272161"/>
    <lineage>
        <taxon>Bacteria</taxon>
        <taxon>Bacillati</taxon>
        <taxon>Actinomycetota</taxon>
        <taxon>Actinomycetes</taxon>
        <taxon>Micrococcales</taxon>
        <taxon>Micrococcaceae</taxon>
        <taxon>Arthrobacter</taxon>
    </lineage>
</organism>
<comment type="caution">
    <text evidence="5">The sequence shown here is derived from an EMBL/GenBank/DDBJ whole genome shotgun (WGS) entry which is preliminary data.</text>
</comment>
<dbReference type="GO" id="GO:0008999">
    <property type="term" value="F:protein-N-terminal-alanine acetyltransferase activity"/>
    <property type="evidence" value="ECO:0007669"/>
    <property type="project" value="UniProtKB-EC"/>
</dbReference>
<dbReference type="PANTHER" id="PTHR43792">
    <property type="entry name" value="GNAT FAMILY, PUTATIVE (AFU_ORTHOLOGUE AFUA_3G00765)-RELATED-RELATED"/>
    <property type="match status" value="1"/>
</dbReference>
<dbReference type="PROSITE" id="PS51186">
    <property type="entry name" value="GNAT"/>
    <property type="match status" value="1"/>
</dbReference>